<sequence length="797" mass="87169">MSVELSQHAGAVLDVIGQQLLNGYSVAEFKDLNQALQPIERALKEQATLLVVDNMESILQPLYIPEALTDEARAALELVLALCERLNGQGETRIVFTSREALPAPFDDIQHRIELRQLDRSDAVKLVERTLNAEGDSGGTEGTAREEIEELVDAVNSHARTLTLLAPSLRDLGVAATTNKLVELMASMKGSREQSVFASVELSLQRLSEKNRARIKVLGLFQGGVDLDALKTMMEWTDEEVDSLAVELMGTGLATLNPYNHLSLNAALCPYLHGQLDEAERDALNVRWIEAMRAYAGFLQRQKSQDAQLAATLTLLELPNLFALLEQVAQAGDAEATIDCCTDLYSLLQMLGKPRLLARVAQVRDAAEEALGETWNHARFEAQRIRIEQQLEGGQLREAYEGAQRLLERARSAGETAYSGADYDLAMACVLLARVLRTGGGAEQALPLLAEAQRRFEAIARSRESKAAEGMASVCLAECGDCLRAAGRLDEAAEAYEGGILRSENLKDERQVAAVKAQLGSVRLMQKSYQEALEAYAEARERFEQLGEPGSVAVVWHQTGMVYEEMEQPEAAEQAYRKSLAIKVQQGNIAGQASTLGQLSILYDDQLGRTEEAVALLRQAADKYAEIGDVAGEGRQQNNLAIRLRKLNRLDEARQAIRRAIDCKARFGHASEPWKSWAILCIIETDEGNASAAAEARQKAFACYVAYRRDGGENHEGTGRLAHDLTQLLLGGETAQATTLLQDVASQFQEAGLGVFHDALQAIVGGSRDRTLADHPELEYAHAAEITILLETLEKGG</sequence>
<dbReference type="PANTHER" id="PTHR47691:SF3">
    <property type="entry name" value="HTH-TYPE TRANSCRIPTIONAL REGULATOR RV0890C-RELATED"/>
    <property type="match status" value="1"/>
</dbReference>
<proteinExistence type="predicted"/>
<name>A0A6C2U7E5_PONDE</name>
<dbReference type="InterPro" id="IPR027417">
    <property type="entry name" value="P-loop_NTPase"/>
</dbReference>
<evidence type="ECO:0000313" key="3">
    <source>
        <dbReference type="Proteomes" id="UP000366872"/>
    </source>
</evidence>
<feature type="repeat" description="TPR" evidence="1">
    <location>
        <begin position="553"/>
        <end position="586"/>
    </location>
</feature>
<dbReference type="Pfam" id="PF13374">
    <property type="entry name" value="TPR_10"/>
    <property type="match status" value="1"/>
</dbReference>
<dbReference type="EMBL" id="CAAHFG010000003">
    <property type="protein sequence ID" value="VGO15803.1"/>
    <property type="molecule type" value="Genomic_DNA"/>
</dbReference>
<dbReference type="SUPFAM" id="SSF52540">
    <property type="entry name" value="P-loop containing nucleoside triphosphate hydrolases"/>
    <property type="match status" value="1"/>
</dbReference>
<dbReference type="InterPro" id="IPR019734">
    <property type="entry name" value="TPR_rpt"/>
</dbReference>
<accession>A0A6C2U7E5</accession>
<protein>
    <submittedName>
        <fullName evidence="2">Uncharacterized protein</fullName>
    </submittedName>
</protein>
<dbReference type="Gene3D" id="1.25.40.10">
    <property type="entry name" value="Tetratricopeptide repeat domain"/>
    <property type="match status" value="2"/>
</dbReference>
<keyword evidence="3" id="KW-1185">Reference proteome</keyword>
<dbReference type="Proteomes" id="UP000366872">
    <property type="component" value="Unassembled WGS sequence"/>
</dbReference>
<dbReference type="SMART" id="SM00028">
    <property type="entry name" value="TPR"/>
    <property type="match status" value="4"/>
</dbReference>
<dbReference type="RefSeq" id="WP_136081375.1">
    <property type="nucleotide sequence ID" value="NZ_CAAHFG010000003.1"/>
</dbReference>
<dbReference type="AlphaFoldDB" id="A0A6C2U7E5"/>
<gene>
    <name evidence="2" type="ORF">PDESU_04390</name>
</gene>
<dbReference type="SUPFAM" id="SSF48452">
    <property type="entry name" value="TPR-like"/>
    <property type="match status" value="2"/>
</dbReference>
<dbReference type="InterPro" id="IPR011990">
    <property type="entry name" value="TPR-like_helical_dom_sf"/>
</dbReference>
<keyword evidence="1" id="KW-0802">TPR repeat</keyword>
<dbReference type="Pfam" id="PF13424">
    <property type="entry name" value="TPR_12"/>
    <property type="match status" value="1"/>
</dbReference>
<dbReference type="PANTHER" id="PTHR47691">
    <property type="entry name" value="REGULATOR-RELATED"/>
    <property type="match status" value="1"/>
</dbReference>
<evidence type="ECO:0000313" key="2">
    <source>
        <dbReference type="EMBL" id="VGO15803.1"/>
    </source>
</evidence>
<evidence type="ECO:0000256" key="1">
    <source>
        <dbReference type="PROSITE-ProRule" id="PRU00339"/>
    </source>
</evidence>
<reference evidence="2 3" key="1">
    <citation type="submission" date="2019-04" db="EMBL/GenBank/DDBJ databases">
        <authorList>
            <person name="Van Vliet M D."/>
        </authorList>
    </citation>
    <scope>NUCLEOTIDE SEQUENCE [LARGE SCALE GENOMIC DNA]</scope>
    <source>
        <strain evidence="2 3">F1</strain>
    </source>
</reference>
<dbReference type="PROSITE" id="PS50005">
    <property type="entry name" value="TPR"/>
    <property type="match status" value="1"/>
</dbReference>
<organism evidence="2 3">
    <name type="scientific">Pontiella desulfatans</name>
    <dbReference type="NCBI Taxonomy" id="2750659"/>
    <lineage>
        <taxon>Bacteria</taxon>
        <taxon>Pseudomonadati</taxon>
        <taxon>Kiritimatiellota</taxon>
        <taxon>Kiritimatiellia</taxon>
        <taxon>Kiritimatiellales</taxon>
        <taxon>Pontiellaceae</taxon>
        <taxon>Pontiella</taxon>
    </lineage>
</organism>